<dbReference type="InterPro" id="IPR000782">
    <property type="entry name" value="FAS1_domain"/>
</dbReference>
<proteinExistence type="predicted"/>
<dbReference type="Gene3D" id="2.30.180.10">
    <property type="entry name" value="FAS1 domain"/>
    <property type="match status" value="1"/>
</dbReference>
<dbReference type="RefSeq" id="WP_202336836.1">
    <property type="nucleotide sequence ID" value="NZ_CP068439.1"/>
</dbReference>
<dbReference type="SUPFAM" id="SSF82153">
    <property type="entry name" value="FAS1 domain"/>
    <property type="match status" value="1"/>
</dbReference>
<organism evidence="2 3">
    <name type="scientific">Aequorivita iocasae</name>
    <dbReference type="NCBI Taxonomy" id="2803865"/>
    <lineage>
        <taxon>Bacteria</taxon>
        <taxon>Pseudomonadati</taxon>
        <taxon>Bacteroidota</taxon>
        <taxon>Flavobacteriia</taxon>
        <taxon>Flavobacteriales</taxon>
        <taxon>Flavobacteriaceae</taxon>
        <taxon>Aequorivita</taxon>
    </lineage>
</organism>
<accession>A0ABX7DSY3</accession>
<sequence length="205" mass="22494">MQKPFTFLALMMIFCLMVSCKNETQNGEEKNNTTEIAEKPIVKRAEKKDLTPEDIEMLNSLMARIIVEPELKKFASYTVSAGLTDLLSNNAGPFTVFAPSNAALESLTVEKRKFYSSPDNKAKLEEFLKSYIVEGNLEKETLLQTINKNGKANLKTLEGSTLVASKVGEDISITDDKGVKVQVIKGSIASSNGAVYVVNGLLHLN</sequence>
<feature type="domain" description="FAS1" evidence="1">
    <location>
        <begin position="58"/>
        <end position="202"/>
    </location>
</feature>
<evidence type="ECO:0000313" key="3">
    <source>
        <dbReference type="Proteomes" id="UP000629420"/>
    </source>
</evidence>
<dbReference type="PROSITE" id="PS50213">
    <property type="entry name" value="FAS1"/>
    <property type="match status" value="1"/>
</dbReference>
<dbReference type="Proteomes" id="UP000629420">
    <property type="component" value="Chromosome"/>
</dbReference>
<keyword evidence="3" id="KW-1185">Reference proteome</keyword>
<dbReference type="InterPro" id="IPR036378">
    <property type="entry name" value="FAS1_dom_sf"/>
</dbReference>
<evidence type="ECO:0000313" key="2">
    <source>
        <dbReference type="EMBL" id="QQX76930.1"/>
    </source>
</evidence>
<reference evidence="2 3" key="1">
    <citation type="submission" date="2021-01" db="EMBL/GenBank/DDBJ databases">
        <title>Aequorivita sp. strain KX20305, a bacterium isolated from the sediment collected at a cold seep field in South China Sea.</title>
        <authorList>
            <person name="Zhang H."/>
            <person name="Li C."/>
        </authorList>
    </citation>
    <scope>NUCLEOTIDE SEQUENCE [LARGE SCALE GENOMIC DNA]</scope>
    <source>
        <strain evidence="2 3">KX20305</strain>
    </source>
</reference>
<dbReference type="InterPro" id="IPR050904">
    <property type="entry name" value="Adhesion/Biosynth-related"/>
</dbReference>
<dbReference type="SMART" id="SM00554">
    <property type="entry name" value="FAS1"/>
    <property type="match status" value="1"/>
</dbReference>
<dbReference type="PANTHER" id="PTHR10900:SF77">
    <property type="entry name" value="FI19380P1"/>
    <property type="match status" value="1"/>
</dbReference>
<gene>
    <name evidence="2" type="ORF">JK629_01255</name>
</gene>
<dbReference type="EMBL" id="CP068439">
    <property type="protein sequence ID" value="QQX76930.1"/>
    <property type="molecule type" value="Genomic_DNA"/>
</dbReference>
<protein>
    <submittedName>
        <fullName evidence="2">Fasciclin domain-containing protein</fullName>
    </submittedName>
</protein>
<dbReference type="Pfam" id="PF02469">
    <property type="entry name" value="Fasciclin"/>
    <property type="match status" value="1"/>
</dbReference>
<dbReference type="PROSITE" id="PS51257">
    <property type="entry name" value="PROKAR_LIPOPROTEIN"/>
    <property type="match status" value="1"/>
</dbReference>
<evidence type="ECO:0000259" key="1">
    <source>
        <dbReference type="PROSITE" id="PS50213"/>
    </source>
</evidence>
<name>A0ABX7DSY3_9FLAO</name>
<dbReference type="PANTHER" id="PTHR10900">
    <property type="entry name" value="PERIOSTIN-RELATED"/>
    <property type="match status" value="1"/>
</dbReference>